<dbReference type="SUPFAM" id="SSF63887">
    <property type="entry name" value="P-domain of calnexin/calreticulin"/>
    <property type="match status" value="1"/>
</dbReference>
<comment type="subcellular location">
    <subcellularLocation>
        <location evidence="1 11">Endoplasmic reticulum lumen</location>
    </subcellularLocation>
</comment>
<reference evidence="16 17" key="1">
    <citation type="journal article" date="2015" name="PLoS Pathog.">
        <title>Leptomonas seymouri: Adaptations to the Dixenous Life Cycle Analyzed by Genome Sequencing, Transcriptome Profiling and Co-infection with Leishmania donovani.</title>
        <authorList>
            <person name="Kraeva N."/>
            <person name="Butenko A."/>
            <person name="Hlavacova J."/>
            <person name="Kostygov A."/>
            <person name="Myskova J."/>
            <person name="Grybchuk D."/>
            <person name="Lestinova T."/>
            <person name="Votypka J."/>
            <person name="Volf P."/>
            <person name="Opperdoes F."/>
            <person name="Flegontov P."/>
            <person name="Lukes J."/>
            <person name="Yurchenko V."/>
        </authorList>
    </citation>
    <scope>NUCLEOTIDE SEQUENCE [LARGE SCALE GENOMIC DNA]</scope>
    <source>
        <strain evidence="16 17">ATCC 30220</strain>
    </source>
</reference>
<dbReference type="PANTHER" id="PTHR11073">
    <property type="entry name" value="CALRETICULIN AND CALNEXIN"/>
    <property type="match status" value="1"/>
</dbReference>
<feature type="chain" id="PRO_5005732972" description="Calreticulin" evidence="14">
    <location>
        <begin position="24"/>
        <end position="397"/>
    </location>
</feature>
<dbReference type="GO" id="GO:0005509">
    <property type="term" value="F:calcium ion binding"/>
    <property type="evidence" value="ECO:0007669"/>
    <property type="project" value="InterPro"/>
</dbReference>
<keyword evidence="13" id="KW-1015">Disulfide bond</keyword>
<feature type="signal peptide" evidence="14">
    <location>
        <begin position="1"/>
        <end position="23"/>
    </location>
</feature>
<keyword evidence="3" id="KW-0479">Metal-binding</keyword>
<evidence type="ECO:0000256" key="6">
    <source>
        <dbReference type="ARBA" id="ARBA00022737"/>
    </source>
</evidence>
<dbReference type="PRINTS" id="PR00626">
    <property type="entry name" value="CALRETICULIN"/>
</dbReference>
<evidence type="ECO:0000256" key="11">
    <source>
        <dbReference type="PIRNR" id="PIRNR002356"/>
    </source>
</evidence>
<evidence type="ECO:0000256" key="14">
    <source>
        <dbReference type="RuleBase" id="RU362126"/>
    </source>
</evidence>
<feature type="binding site" evidence="12">
    <location>
        <position position="135"/>
    </location>
    <ligand>
        <name>an alpha-D-glucoside</name>
        <dbReference type="ChEBI" id="CHEBI:22390"/>
    </ligand>
</feature>
<dbReference type="OrthoDB" id="1938156at2759"/>
<dbReference type="OMA" id="KRDEICA"/>
<dbReference type="InterPro" id="IPR018124">
    <property type="entry name" value="Calret/calnex_CS"/>
</dbReference>
<sequence>MPQRTVLAALVGVLMLCVCLARAEIYFHEEFNSLDGWEQSESIKDYGKVKLSAGELHVDAKKEQGLQLSENAKFYAISKKLPNPVDNEGKDLVVSFSVKHEQDLKCGGGYLKFFSELDQKNFNGDSPYWLMFGPDVCGPNKRVHIILSHDGENHMWKGSTQPAMDKATHVYTLRIAPDNTYELYMDGERKAEGSIEKYWDILAPETIPDADEKKPEDWVDEPTMDDPNDKKPEGWTDEPAEIPDPSAVKPEDWNDEEDGKWEAPKILNPAYKGEWKPKKIPNPAYKGVWEPKKIPNPNYKPEPNLYKVPAPLQYVGIDVWQVEGGSIFDNIIIGDNLQEVLELVKATYGVMAAEEKKMIDAMAAKKEEAAKAAAKAAAEAAAEASKDEEEGEGEEDL</sequence>
<feature type="compositionally biased region" description="Low complexity" evidence="15">
    <location>
        <begin position="374"/>
        <end position="383"/>
    </location>
</feature>
<dbReference type="GO" id="GO:0036503">
    <property type="term" value="P:ERAD pathway"/>
    <property type="evidence" value="ECO:0007669"/>
    <property type="project" value="TreeGrafter"/>
</dbReference>
<evidence type="ECO:0000256" key="10">
    <source>
        <dbReference type="ARBA" id="ARBA00023186"/>
    </source>
</evidence>
<feature type="region of interest" description="Disordered" evidence="15">
    <location>
        <begin position="206"/>
        <end position="260"/>
    </location>
</feature>
<dbReference type="Gene3D" id="2.60.120.200">
    <property type="match status" value="1"/>
</dbReference>
<dbReference type="PROSITE" id="PS00805">
    <property type="entry name" value="CALRETICULIN_REPEAT"/>
    <property type="match status" value="1"/>
</dbReference>
<evidence type="ECO:0000313" key="17">
    <source>
        <dbReference type="Proteomes" id="UP000038009"/>
    </source>
</evidence>
<dbReference type="Gene3D" id="2.10.250.10">
    <property type="entry name" value="Calreticulin/calnexin, P domain"/>
    <property type="match status" value="1"/>
</dbReference>
<dbReference type="Pfam" id="PF00262">
    <property type="entry name" value="Calreticulin"/>
    <property type="match status" value="2"/>
</dbReference>
<comment type="similarity">
    <text evidence="2 11 14">Belongs to the calreticulin family.</text>
</comment>
<dbReference type="Proteomes" id="UP000038009">
    <property type="component" value="Unassembled WGS sequence"/>
</dbReference>
<evidence type="ECO:0000256" key="3">
    <source>
        <dbReference type="ARBA" id="ARBA00022723"/>
    </source>
</evidence>
<evidence type="ECO:0000256" key="12">
    <source>
        <dbReference type="PIRSR" id="PIRSR002356-1"/>
    </source>
</evidence>
<accession>A0A0N1IJA0</accession>
<keyword evidence="4 14" id="KW-0732">Signal</keyword>
<evidence type="ECO:0000256" key="13">
    <source>
        <dbReference type="PIRSR" id="PIRSR002356-3"/>
    </source>
</evidence>
<feature type="binding site" evidence="12">
    <location>
        <position position="112"/>
    </location>
    <ligand>
        <name>an alpha-D-glucoside</name>
        <dbReference type="ChEBI" id="CHEBI:22390"/>
    </ligand>
</feature>
<protein>
    <recommendedName>
        <fullName evidence="11">Calreticulin</fullName>
    </recommendedName>
</protein>
<keyword evidence="8" id="KW-0862">Zinc</keyword>
<comment type="caution">
    <text evidence="16">The sequence shown here is derived from an EMBL/GenBank/DDBJ whole genome shotgun (WGS) entry which is preliminary data.</text>
</comment>
<evidence type="ECO:0000256" key="4">
    <source>
        <dbReference type="ARBA" id="ARBA00022729"/>
    </source>
</evidence>
<evidence type="ECO:0000256" key="15">
    <source>
        <dbReference type="SAM" id="MobiDB-lite"/>
    </source>
</evidence>
<feature type="disulfide bond" evidence="13">
    <location>
        <begin position="106"/>
        <end position="137"/>
    </location>
</feature>
<dbReference type="PROSITE" id="PS00803">
    <property type="entry name" value="CALRETICULIN_1"/>
    <property type="match status" value="1"/>
</dbReference>
<dbReference type="PANTHER" id="PTHR11073:SF2">
    <property type="entry name" value="CALRETICULIN"/>
    <property type="match status" value="1"/>
</dbReference>
<dbReference type="PIRSF" id="PIRSF002356">
    <property type="entry name" value="Calreticulin"/>
    <property type="match status" value="1"/>
</dbReference>
<name>A0A0N1IJA0_LEPSE</name>
<feature type="compositionally biased region" description="Acidic residues" evidence="15">
    <location>
        <begin position="386"/>
        <end position="397"/>
    </location>
</feature>
<dbReference type="InterPro" id="IPR009033">
    <property type="entry name" value="Calreticulin/calnexin_P_dom_sf"/>
</dbReference>
<keyword evidence="17" id="KW-1185">Reference proteome</keyword>
<proteinExistence type="inferred from homology"/>
<keyword evidence="7 11" id="KW-0256">Endoplasmic reticulum</keyword>
<keyword evidence="6" id="KW-0677">Repeat</keyword>
<evidence type="ECO:0000256" key="2">
    <source>
        <dbReference type="ARBA" id="ARBA00010983"/>
    </source>
</evidence>
<dbReference type="GO" id="GO:0030246">
    <property type="term" value="F:carbohydrate binding"/>
    <property type="evidence" value="ECO:0007669"/>
    <property type="project" value="UniProtKB-KW"/>
</dbReference>
<dbReference type="AlphaFoldDB" id="A0A0N1IJA0"/>
<keyword evidence="9" id="KW-0106">Calcium</keyword>
<dbReference type="InterPro" id="IPR009169">
    <property type="entry name" value="Calreticulin"/>
</dbReference>
<evidence type="ECO:0000313" key="16">
    <source>
        <dbReference type="EMBL" id="KPI84928.1"/>
    </source>
</evidence>
<feature type="binding site" evidence="12">
    <location>
        <position position="128"/>
    </location>
    <ligand>
        <name>an alpha-D-glucoside</name>
        <dbReference type="ChEBI" id="CHEBI:22390"/>
    </ligand>
</feature>
<dbReference type="InterPro" id="IPR001580">
    <property type="entry name" value="Calret/calnex"/>
</dbReference>
<evidence type="ECO:0000256" key="5">
    <source>
        <dbReference type="ARBA" id="ARBA00022734"/>
    </source>
</evidence>
<feature type="binding site" evidence="12">
    <location>
        <position position="110"/>
    </location>
    <ligand>
        <name>an alpha-D-glucoside</name>
        <dbReference type="ChEBI" id="CHEBI:22390"/>
    </ligand>
</feature>
<dbReference type="VEuPathDB" id="TriTrypDB:Lsey_0221_0090"/>
<dbReference type="SUPFAM" id="SSF49899">
    <property type="entry name" value="Concanavalin A-like lectins/glucanases"/>
    <property type="match status" value="1"/>
</dbReference>
<dbReference type="GO" id="GO:0005788">
    <property type="term" value="C:endoplasmic reticulum lumen"/>
    <property type="evidence" value="ECO:0007669"/>
    <property type="project" value="UniProtKB-SubCell"/>
</dbReference>
<dbReference type="GO" id="GO:0051082">
    <property type="term" value="F:unfolded protein binding"/>
    <property type="evidence" value="ECO:0007669"/>
    <property type="project" value="InterPro"/>
</dbReference>
<keyword evidence="10 11" id="KW-0143">Chaperone</keyword>
<evidence type="ECO:0000256" key="1">
    <source>
        <dbReference type="ARBA" id="ARBA00004319"/>
    </source>
</evidence>
<dbReference type="GO" id="GO:0005789">
    <property type="term" value="C:endoplasmic reticulum membrane"/>
    <property type="evidence" value="ECO:0007669"/>
    <property type="project" value="TreeGrafter"/>
</dbReference>
<dbReference type="InterPro" id="IPR013320">
    <property type="entry name" value="ConA-like_dom_sf"/>
</dbReference>
<keyword evidence="5" id="KW-0430">Lectin</keyword>
<dbReference type="PROSITE" id="PS00804">
    <property type="entry name" value="CALRETICULIN_2"/>
    <property type="match status" value="1"/>
</dbReference>
<feature type="binding site" evidence="12">
    <location>
        <position position="318"/>
    </location>
    <ligand>
        <name>an alpha-D-glucoside</name>
        <dbReference type="ChEBI" id="CHEBI:22390"/>
    </ligand>
</feature>
<dbReference type="FunFam" id="2.10.250.10:FF:000002">
    <property type="entry name" value="Calreticulin"/>
    <property type="match status" value="1"/>
</dbReference>
<evidence type="ECO:0000256" key="7">
    <source>
        <dbReference type="ARBA" id="ARBA00022824"/>
    </source>
</evidence>
<gene>
    <name evidence="16" type="ORF">ABL78_6020</name>
</gene>
<organism evidence="16 17">
    <name type="scientific">Leptomonas seymouri</name>
    <dbReference type="NCBI Taxonomy" id="5684"/>
    <lineage>
        <taxon>Eukaryota</taxon>
        <taxon>Discoba</taxon>
        <taxon>Euglenozoa</taxon>
        <taxon>Kinetoplastea</taxon>
        <taxon>Metakinetoplastina</taxon>
        <taxon>Trypanosomatida</taxon>
        <taxon>Trypanosomatidae</taxon>
        <taxon>Leishmaniinae</taxon>
        <taxon>Leptomonas</taxon>
    </lineage>
</organism>
<feature type="region of interest" description="Disordered" evidence="15">
    <location>
        <begin position="374"/>
        <end position="397"/>
    </location>
</feature>
<evidence type="ECO:0000256" key="9">
    <source>
        <dbReference type="ARBA" id="ARBA00022837"/>
    </source>
</evidence>
<dbReference type="GO" id="GO:0006457">
    <property type="term" value="P:protein folding"/>
    <property type="evidence" value="ECO:0007669"/>
    <property type="project" value="InterPro"/>
</dbReference>
<evidence type="ECO:0000256" key="8">
    <source>
        <dbReference type="ARBA" id="ARBA00022833"/>
    </source>
</evidence>
<dbReference type="EMBL" id="LJSK01000221">
    <property type="protein sequence ID" value="KPI84928.1"/>
    <property type="molecule type" value="Genomic_DNA"/>
</dbReference>